<proteinExistence type="predicted"/>
<evidence type="ECO:0000313" key="1">
    <source>
        <dbReference type="EMBL" id="ADC46491.1"/>
    </source>
</evidence>
<organism evidence="1 2">
    <name type="scientific">Methanobrevibacter ruminantium (strain ATCC 35063 / DSM 1093 / JCM 13430 / OCM 146 / M1)</name>
    <name type="common">Methanobacterium ruminantium</name>
    <dbReference type="NCBI Taxonomy" id="634498"/>
    <lineage>
        <taxon>Archaea</taxon>
        <taxon>Methanobacteriati</taxon>
        <taxon>Methanobacteriota</taxon>
        <taxon>Methanomada group</taxon>
        <taxon>Methanobacteria</taxon>
        <taxon>Methanobacteriales</taxon>
        <taxon>Methanobacteriaceae</taxon>
        <taxon>Methanobrevibacter</taxon>
    </lineage>
</organism>
<dbReference type="RefSeq" id="WP_012955442.1">
    <property type="nucleotide sequence ID" value="NC_013790.1"/>
</dbReference>
<protein>
    <submittedName>
        <fullName evidence="1">Uncharacterized protein</fullName>
    </submittedName>
</protein>
<dbReference type="KEGG" id="mru:mru_0640"/>
<dbReference type="PATRIC" id="fig|634498.28.peg.642"/>
<dbReference type="Proteomes" id="UP000008680">
    <property type="component" value="Chromosome"/>
</dbReference>
<reference evidence="1 2" key="1">
    <citation type="journal article" date="2010" name="PLoS ONE">
        <title>The genome sequence of the rumen methanogen Methanobrevibacter ruminantium reveals new possibilities for controlling ruminant methane emissions.</title>
        <authorList>
            <person name="Leahy S.C."/>
            <person name="Kelly W.J."/>
            <person name="Altermann E."/>
            <person name="Ronimus R.S."/>
            <person name="Yeoman C.J."/>
            <person name="Pacheco D.M."/>
            <person name="Li D."/>
            <person name="Kong Z."/>
            <person name="McTavish S."/>
            <person name="Sang C."/>
            <person name="Lambie S.C."/>
            <person name="Janssen P.H."/>
            <person name="Dey D."/>
            <person name="Attwood G.T."/>
        </authorList>
    </citation>
    <scope>NUCLEOTIDE SEQUENCE [LARGE SCALE GENOMIC DNA]</scope>
    <source>
        <strain evidence="2">ATCC 35063 / DSM 1093 / JCM 13430 / OCM 146 / M1</strain>
    </source>
</reference>
<keyword evidence="2" id="KW-1185">Reference proteome</keyword>
<accession>D3E1T0</accession>
<dbReference type="AlphaFoldDB" id="D3E1T0"/>
<sequence>MDSKKILVILGLTVLAIFLASSVSAGDLISTGGYNPDSLIILEGADFNIPDGFERIEDKSIANQTRNSGVFSSILNREVYGNPKGEEIVISVVDFDNFDANLPILSMICKGCQKKELLGYPGFIGSDGNSTKFSYVFDNKVVSISAPNEDLINQVLVVEDA</sequence>
<dbReference type="EMBL" id="CP001719">
    <property type="protein sequence ID" value="ADC46491.1"/>
    <property type="molecule type" value="Genomic_DNA"/>
</dbReference>
<dbReference type="OrthoDB" id="76331at2157"/>
<dbReference type="STRING" id="634498.mru_0640"/>
<dbReference type="eggNOG" id="arCOG02470">
    <property type="taxonomic scope" value="Archaea"/>
</dbReference>
<gene>
    <name evidence="1" type="ordered locus">mru_0640</name>
</gene>
<evidence type="ECO:0000313" key="2">
    <source>
        <dbReference type="Proteomes" id="UP000008680"/>
    </source>
</evidence>
<dbReference type="HOGENOM" id="CLU_134828_0_0_2"/>
<dbReference type="GeneID" id="8770287"/>
<name>D3E1T0_METRM</name>